<dbReference type="AlphaFoldDB" id="A0A9W6UGW0"/>
<evidence type="ECO:0000313" key="3">
    <source>
        <dbReference type="Proteomes" id="UP001143463"/>
    </source>
</evidence>
<organism evidence="2 3">
    <name type="scientific">Pseudonocardia halophobica</name>
    <dbReference type="NCBI Taxonomy" id="29401"/>
    <lineage>
        <taxon>Bacteria</taxon>
        <taxon>Bacillati</taxon>
        <taxon>Actinomycetota</taxon>
        <taxon>Actinomycetes</taxon>
        <taxon>Pseudonocardiales</taxon>
        <taxon>Pseudonocardiaceae</taxon>
        <taxon>Pseudonocardia</taxon>
    </lineage>
</organism>
<reference evidence="2" key="2">
    <citation type="submission" date="2023-01" db="EMBL/GenBank/DDBJ databases">
        <authorList>
            <person name="Sun Q."/>
            <person name="Evtushenko L."/>
        </authorList>
    </citation>
    <scope>NUCLEOTIDE SEQUENCE</scope>
    <source>
        <strain evidence="2">VKM Ac-1069</strain>
    </source>
</reference>
<keyword evidence="1" id="KW-0812">Transmembrane</keyword>
<evidence type="ECO:0000256" key="1">
    <source>
        <dbReference type="SAM" id="Phobius"/>
    </source>
</evidence>
<name>A0A9W6UGW0_9PSEU</name>
<feature type="transmembrane region" description="Helical" evidence="1">
    <location>
        <begin position="30"/>
        <end position="55"/>
    </location>
</feature>
<accession>A0A9W6UGW0</accession>
<comment type="caution">
    <text evidence="2">The sequence shown here is derived from an EMBL/GenBank/DDBJ whole genome shotgun (WGS) entry which is preliminary data.</text>
</comment>
<evidence type="ECO:0000313" key="2">
    <source>
        <dbReference type="EMBL" id="GLL16254.1"/>
    </source>
</evidence>
<dbReference type="EMBL" id="BSFQ01000085">
    <property type="protein sequence ID" value="GLL16254.1"/>
    <property type="molecule type" value="Genomic_DNA"/>
</dbReference>
<protein>
    <submittedName>
        <fullName evidence="2">Uncharacterized protein</fullName>
    </submittedName>
</protein>
<keyword evidence="3" id="KW-1185">Reference proteome</keyword>
<sequence length="75" mass="7538">MDGVGVLIFFALVGAFICARARVPGGAVLFALVALVLFVASPIGQGVPGAVATFFSTLDDAATPVLNNEEAGTSR</sequence>
<gene>
    <name evidence="2" type="ORF">GCM10017577_74140</name>
</gene>
<proteinExistence type="predicted"/>
<dbReference type="Proteomes" id="UP001143463">
    <property type="component" value="Unassembled WGS sequence"/>
</dbReference>
<keyword evidence="1" id="KW-0472">Membrane</keyword>
<dbReference type="RefSeq" id="WP_156068101.1">
    <property type="nucleotide sequence ID" value="NZ_BSFQ01000085.1"/>
</dbReference>
<reference evidence="2" key="1">
    <citation type="journal article" date="2014" name="Int. J. Syst. Evol. Microbiol.">
        <title>Complete genome sequence of Corynebacterium casei LMG S-19264T (=DSM 44701T), isolated from a smear-ripened cheese.</title>
        <authorList>
            <consortium name="US DOE Joint Genome Institute (JGI-PGF)"/>
            <person name="Walter F."/>
            <person name="Albersmeier A."/>
            <person name="Kalinowski J."/>
            <person name="Ruckert C."/>
        </authorList>
    </citation>
    <scope>NUCLEOTIDE SEQUENCE</scope>
    <source>
        <strain evidence="2">VKM Ac-1069</strain>
    </source>
</reference>
<keyword evidence="1" id="KW-1133">Transmembrane helix</keyword>